<evidence type="ECO:0000256" key="1">
    <source>
        <dbReference type="SAM" id="SignalP"/>
    </source>
</evidence>
<keyword evidence="1" id="KW-0732">Signal</keyword>
<proteinExistence type="predicted"/>
<comment type="caution">
    <text evidence="2">The sequence shown here is derived from an EMBL/GenBank/DDBJ whole genome shotgun (WGS) entry which is preliminary data.</text>
</comment>
<keyword evidence="3" id="KW-1185">Reference proteome</keyword>
<dbReference type="InterPro" id="IPR010466">
    <property type="entry name" value="DUF1058"/>
</dbReference>
<gene>
    <name evidence="2" type="ORF">JEQ47_14335</name>
</gene>
<evidence type="ECO:0008006" key="4">
    <source>
        <dbReference type="Google" id="ProtNLM"/>
    </source>
</evidence>
<protein>
    <recommendedName>
        <fullName evidence="4">SH3b domain-containing protein</fullName>
    </recommendedName>
</protein>
<feature type="signal peptide" evidence="1">
    <location>
        <begin position="1"/>
        <end position="32"/>
    </location>
</feature>
<evidence type="ECO:0000313" key="3">
    <source>
        <dbReference type="Proteomes" id="UP000602124"/>
    </source>
</evidence>
<name>A0A934IVJ0_9HYPH</name>
<dbReference type="AlphaFoldDB" id="A0A934IVJ0"/>
<evidence type="ECO:0000313" key="2">
    <source>
        <dbReference type="EMBL" id="MBJ3785901.1"/>
    </source>
</evidence>
<feature type="chain" id="PRO_5038063420" description="SH3b domain-containing protein" evidence="1">
    <location>
        <begin position="33"/>
        <end position="183"/>
    </location>
</feature>
<dbReference type="Proteomes" id="UP000602124">
    <property type="component" value="Unassembled WGS sequence"/>
</dbReference>
<accession>A0A934IVJ0</accession>
<organism evidence="2 3">
    <name type="scientific">Devosia sediminis</name>
    <dbReference type="NCBI Taxonomy" id="2798801"/>
    <lineage>
        <taxon>Bacteria</taxon>
        <taxon>Pseudomonadati</taxon>
        <taxon>Pseudomonadota</taxon>
        <taxon>Alphaproteobacteria</taxon>
        <taxon>Hyphomicrobiales</taxon>
        <taxon>Devosiaceae</taxon>
        <taxon>Devosia</taxon>
    </lineage>
</organism>
<dbReference type="EMBL" id="JAEKMH010000003">
    <property type="protein sequence ID" value="MBJ3785901.1"/>
    <property type="molecule type" value="Genomic_DNA"/>
</dbReference>
<dbReference type="Gene3D" id="2.30.30.40">
    <property type="entry name" value="SH3 Domains"/>
    <property type="match status" value="1"/>
</dbReference>
<sequence length="183" mass="20026">MLFLPAFTGRVRAFLFVIIAAVSGLCTVPAQAQDNPSGLKLPRFVTTRSHPINVRVGPGTRYEIAWNYTVSGVPVEIIQEFDTWRKIRDMDGAEGWVHQSLLSGNRAGVATPLIANGEVAMHTQKAETASVRARLSPGVRVTISECDGAWCNVAAGQPGEGRPYAGWVRQEELWGVYPDEEFD</sequence>
<dbReference type="Pfam" id="PF06347">
    <property type="entry name" value="SH3_4"/>
    <property type="match status" value="2"/>
</dbReference>
<reference evidence="2" key="1">
    <citation type="submission" date="2020-12" db="EMBL/GenBank/DDBJ databases">
        <title>Devosia sp. MSA67 isolated from Mo River.</title>
        <authorList>
            <person name="Ma F."/>
            <person name="Zi Z."/>
        </authorList>
    </citation>
    <scope>NUCLEOTIDE SEQUENCE</scope>
    <source>
        <strain evidence="2">MSA67</strain>
    </source>
</reference>